<evidence type="ECO:0000313" key="2">
    <source>
        <dbReference type="EMBL" id="GMH53286.1"/>
    </source>
</evidence>
<dbReference type="Proteomes" id="UP001165082">
    <property type="component" value="Unassembled WGS sequence"/>
</dbReference>
<dbReference type="PANTHER" id="PTHR46313:SF3">
    <property type="entry name" value="PROLYCOPENE ISOMERASE, CHLOROPLASTIC"/>
    <property type="match status" value="1"/>
</dbReference>
<dbReference type="OrthoDB" id="7777654at2759"/>
<dbReference type="GO" id="GO:0016116">
    <property type="term" value="P:carotenoid metabolic process"/>
    <property type="evidence" value="ECO:0007669"/>
    <property type="project" value="InterPro"/>
</dbReference>
<dbReference type="InterPro" id="IPR002937">
    <property type="entry name" value="Amino_oxidase"/>
</dbReference>
<dbReference type="Pfam" id="PF01593">
    <property type="entry name" value="Amino_oxidase"/>
    <property type="match status" value="1"/>
</dbReference>
<dbReference type="AlphaFoldDB" id="A0A9W6ZIE3"/>
<dbReference type="Gene3D" id="3.50.50.60">
    <property type="entry name" value="FAD/NAD(P)-binding domain"/>
    <property type="match status" value="2"/>
</dbReference>
<evidence type="ECO:0000259" key="1">
    <source>
        <dbReference type="Pfam" id="PF01593"/>
    </source>
</evidence>
<dbReference type="GO" id="GO:0016491">
    <property type="term" value="F:oxidoreductase activity"/>
    <property type="evidence" value="ECO:0007669"/>
    <property type="project" value="InterPro"/>
</dbReference>
<dbReference type="InterPro" id="IPR036188">
    <property type="entry name" value="FAD/NAD-bd_sf"/>
</dbReference>
<organism evidence="2 3">
    <name type="scientific">Triparma retinervis</name>
    <dbReference type="NCBI Taxonomy" id="2557542"/>
    <lineage>
        <taxon>Eukaryota</taxon>
        <taxon>Sar</taxon>
        <taxon>Stramenopiles</taxon>
        <taxon>Ochrophyta</taxon>
        <taxon>Bolidophyceae</taxon>
        <taxon>Parmales</taxon>
        <taxon>Triparmaceae</taxon>
        <taxon>Triparma</taxon>
    </lineage>
</organism>
<evidence type="ECO:0000313" key="3">
    <source>
        <dbReference type="Proteomes" id="UP001165082"/>
    </source>
</evidence>
<reference evidence="2" key="1">
    <citation type="submission" date="2022-07" db="EMBL/GenBank/DDBJ databases">
        <title>Genome analysis of Parmales, a sister group of diatoms, reveals the evolutionary specialization of diatoms from phago-mixotrophs to photoautotrophs.</title>
        <authorList>
            <person name="Ban H."/>
            <person name="Sato S."/>
            <person name="Yoshikawa S."/>
            <person name="Kazumasa Y."/>
            <person name="Nakamura Y."/>
            <person name="Ichinomiya M."/>
            <person name="Saitoh K."/>
            <person name="Sato N."/>
            <person name="Blanc-Mathieu R."/>
            <person name="Endo H."/>
            <person name="Kuwata A."/>
            <person name="Ogata H."/>
        </authorList>
    </citation>
    <scope>NUCLEOTIDE SEQUENCE</scope>
</reference>
<protein>
    <recommendedName>
        <fullName evidence="1">Amine oxidase domain-containing protein</fullName>
    </recommendedName>
</protein>
<sequence>MLAQTDRKVLLLESHDTVGGCCHTWTRKTKEGVFHFESGPSLYSGLSTTESFNPLKNVFQIIGESPEIIQYDRWGTVFPDGTRLAAEIGPKGFDQVLMGKYGTDLGRREWGLIMSRMKEVGSASQALTSMSLREDLGVLLTAFARYPYGTLKTLRYAQDLTAPFKDVMEELEIRDPFVRNWLDMLCFLLQGLPAEGAMNAVIGYMLQDWYREGVKLDFPRGGSGGIVDALVRGIEREGGKGEIRVNTHVSNLMFDSSGSRCVGVKCSDGTVITANEAVVCNLTPYAISGMLAGSGAGEELKAYVSGLTNNNKEEGGVEDLRSFIHLHAAIRSDGLPAVASASFPAQWAVIRSWDAPGGVEAERNIVLCTMTSLIDESLAPEGYHVLHAYVPATEPYKKWSGLDRRGPAYKEMKDEAEDFLWSAFEEYIPDCRERAVPGTVQVGTPLTHERFLRRERGSYGPRAVAGEDTLPKHKAEGADNLWFAGA</sequence>
<proteinExistence type="predicted"/>
<comment type="caution">
    <text evidence="2">The sequence shown here is derived from an EMBL/GenBank/DDBJ whole genome shotgun (WGS) entry which is preliminary data.</text>
</comment>
<keyword evidence="3" id="KW-1185">Reference proteome</keyword>
<name>A0A9W6ZIE3_9STRA</name>
<dbReference type="PANTHER" id="PTHR46313">
    <property type="match status" value="1"/>
</dbReference>
<dbReference type="EMBL" id="BRXZ01000766">
    <property type="protein sequence ID" value="GMH53286.1"/>
    <property type="molecule type" value="Genomic_DNA"/>
</dbReference>
<feature type="domain" description="Amine oxidase" evidence="1">
    <location>
        <begin position="2"/>
        <end position="485"/>
    </location>
</feature>
<gene>
    <name evidence="2" type="ORF">TrRE_jg4849</name>
</gene>
<dbReference type="InterPro" id="IPR045892">
    <property type="entry name" value="CrtISO-like"/>
</dbReference>
<dbReference type="SUPFAM" id="SSF51905">
    <property type="entry name" value="FAD/NAD(P)-binding domain"/>
    <property type="match status" value="1"/>
</dbReference>
<accession>A0A9W6ZIE3</accession>